<dbReference type="PANTHER" id="PTHR11552">
    <property type="entry name" value="GLUCOSE-METHANOL-CHOLINE GMC OXIDOREDUCTASE"/>
    <property type="match status" value="1"/>
</dbReference>
<name>A0A1B6G282_9HEMI</name>
<dbReference type="SUPFAM" id="SSF51905">
    <property type="entry name" value="FAD/NAD(P)-binding domain"/>
    <property type="match status" value="1"/>
</dbReference>
<dbReference type="Gene3D" id="3.30.560.10">
    <property type="entry name" value="Glucose Oxidase, domain 3"/>
    <property type="match status" value="1"/>
</dbReference>
<dbReference type="InterPro" id="IPR012132">
    <property type="entry name" value="GMC_OxRdtase"/>
</dbReference>
<evidence type="ECO:0000256" key="5">
    <source>
        <dbReference type="PIRSR" id="PIRSR000137-2"/>
    </source>
</evidence>
<accession>A0A1B6G282</accession>
<proteinExistence type="inferred from homology"/>
<dbReference type="InterPro" id="IPR036188">
    <property type="entry name" value="FAD/NAD-bd_sf"/>
</dbReference>
<dbReference type="GO" id="GO:0016614">
    <property type="term" value="F:oxidoreductase activity, acting on CH-OH group of donors"/>
    <property type="evidence" value="ECO:0007669"/>
    <property type="project" value="InterPro"/>
</dbReference>
<keyword evidence="3" id="KW-0285">Flavoprotein</keyword>
<feature type="non-terminal residue" evidence="7">
    <location>
        <position position="628"/>
    </location>
</feature>
<gene>
    <name evidence="7" type="ORF">g.9925</name>
</gene>
<dbReference type="PANTHER" id="PTHR11552:SF147">
    <property type="entry name" value="CHOLINE DEHYDROGENASE, MITOCHONDRIAL"/>
    <property type="match status" value="1"/>
</dbReference>
<dbReference type="Pfam" id="PF00732">
    <property type="entry name" value="GMC_oxred_N"/>
    <property type="match status" value="1"/>
</dbReference>
<dbReference type="Pfam" id="PF05199">
    <property type="entry name" value="GMC_oxred_C"/>
    <property type="match status" value="1"/>
</dbReference>
<dbReference type="Gene3D" id="3.50.50.60">
    <property type="entry name" value="FAD/NAD(P)-binding domain"/>
    <property type="match status" value="1"/>
</dbReference>
<dbReference type="PROSITE" id="PS00624">
    <property type="entry name" value="GMC_OXRED_2"/>
    <property type="match status" value="1"/>
</dbReference>
<evidence type="ECO:0000256" key="4">
    <source>
        <dbReference type="ARBA" id="ARBA00022827"/>
    </source>
</evidence>
<evidence type="ECO:0000256" key="1">
    <source>
        <dbReference type="ARBA" id="ARBA00001974"/>
    </source>
</evidence>
<sequence length="628" mass="70039">MDSYPNPCPEYSTQGATGQLFSSLVTTLVGSYCALGGSQYYPEDRGYMFDSSSGPFEYDFIVVGAGSAGSVIANRLTEIPDWRVLLLEAGSDPIGTSDIPGAAFLIQKGEHDWGYITEKDPDICGGFTNGTCYWPRGKGMGGSTLINFMLYVRGNKKDYEHWKSLGNTGWGYEDVLPYFKKSQDMRMPHLKNSKYHGEGGYLSLEDFHDHYFDGLSDSIVKAGEELGFGPSEDANGDVQSGFNNIPGTLQQGARMNIARAFLTPIKDRKNLHVVKKAHVTKILINDDKKAYGIQFVKNGKEYEISVKKEIILSAGTLNSPQILMLSGIGPKSHLEELGIKLVQDLQVGKNLQDHFIFLGNSFTTKPLHPEAKEPLLVFDDLYEYLTRRTGQFSKVRLANVVAFISTNDKNYAEDYPDIEYHHIYFPANDTMTLKHVLIMFNMESELGDELLRLNTEKDLMIQFPLLLRPKSRGHLLLRSTNPFDSPRLFPGYLKHKEDVKTVLGAVRFTQRFIKTSAMEPHKPEMLRVQYRACSQFPYDSDDYWECAMRQVGTTCYHVTGTCKMGPEEDPGAVVDPSLRVRGVRGLRVADASIMPHVVSGNTNAATIMIGEKAADLVKADHLGPSGHT</sequence>
<comment type="cofactor">
    <cofactor evidence="1 5">
        <name>FAD</name>
        <dbReference type="ChEBI" id="CHEBI:57692"/>
    </cofactor>
</comment>
<feature type="domain" description="Glucose-methanol-choline oxidoreductase N-terminal" evidence="6">
    <location>
        <begin position="315"/>
        <end position="329"/>
    </location>
</feature>
<dbReference type="GO" id="GO:0050660">
    <property type="term" value="F:flavin adenine dinucleotide binding"/>
    <property type="evidence" value="ECO:0007669"/>
    <property type="project" value="InterPro"/>
</dbReference>
<dbReference type="InterPro" id="IPR000172">
    <property type="entry name" value="GMC_OxRdtase_N"/>
</dbReference>
<dbReference type="SUPFAM" id="SSF54373">
    <property type="entry name" value="FAD-linked reductases, C-terminal domain"/>
    <property type="match status" value="1"/>
</dbReference>
<evidence type="ECO:0000259" key="6">
    <source>
        <dbReference type="PROSITE" id="PS00624"/>
    </source>
</evidence>
<dbReference type="PIRSF" id="PIRSF000137">
    <property type="entry name" value="Alcohol_oxidase"/>
    <property type="match status" value="1"/>
</dbReference>
<evidence type="ECO:0000256" key="2">
    <source>
        <dbReference type="ARBA" id="ARBA00010790"/>
    </source>
</evidence>
<evidence type="ECO:0000313" key="7">
    <source>
        <dbReference type="EMBL" id="JAS56545.1"/>
    </source>
</evidence>
<protein>
    <recommendedName>
        <fullName evidence="6">Glucose-methanol-choline oxidoreductase N-terminal domain-containing protein</fullName>
    </recommendedName>
</protein>
<dbReference type="EMBL" id="GECZ01013224">
    <property type="protein sequence ID" value="JAS56545.1"/>
    <property type="molecule type" value="Transcribed_RNA"/>
</dbReference>
<reference evidence="7" key="1">
    <citation type="submission" date="2015-11" db="EMBL/GenBank/DDBJ databases">
        <title>De novo transcriptome assembly of four potential Pierce s Disease insect vectors from Arizona vineyards.</title>
        <authorList>
            <person name="Tassone E.E."/>
        </authorList>
    </citation>
    <scope>NUCLEOTIDE SEQUENCE</scope>
</reference>
<keyword evidence="4 5" id="KW-0274">FAD</keyword>
<comment type="similarity">
    <text evidence="2">Belongs to the GMC oxidoreductase family.</text>
</comment>
<organism evidence="7">
    <name type="scientific">Cuerna arida</name>
    <dbReference type="NCBI Taxonomy" id="1464854"/>
    <lineage>
        <taxon>Eukaryota</taxon>
        <taxon>Metazoa</taxon>
        <taxon>Ecdysozoa</taxon>
        <taxon>Arthropoda</taxon>
        <taxon>Hexapoda</taxon>
        <taxon>Insecta</taxon>
        <taxon>Pterygota</taxon>
        <taxon>Neoptera</taxon>
        <taxon>Paraneoptera</taxon>
        <taxon>Hemiptera</taxon>
        <taxon>Auchenorrhyncha</taxon>
        <taxon>Membracoidea</taxon>
        <taxon>Cicadellidae</taxon>
        <taxon>Cicadellinae</taxon>
        <taxon>Proconiini</taxon>
        <taxon>Cuerna</taxon>
    </lineage>
</organism>
<evidence type="ECO:0000256" key="3">
    <source>
        <dbReference type="ARBA" id="ARBA00022630"/>
    </source>
</evidence>
<dbReference type="AlphaFoldDB" id="A0A1B6G282"/>
<feature type="binding site" evidence="5">
    <location>
        <position position="279"/>
    </location>
    <ligand>
        <name>FAD</name>
        <dbReference type="ChEBI" id="CHEBI:57692"/>
    </ligand>
</feature>
<dbReference type="InterPro" id="IPR007867">
    <property type="entry name" value="GMC_OxRtase_C"/>
</dbReference>